<organism evidence="4 5">
    <name type="scientific">Nocardiopsis sinuspersici</name>
    <dbReference type="NCBI Taxonomy" id="501010"/>
    <lineage>
        <taxon>Bacteria</taxon>
        <taxon>Bacillati</taxon>
        <taxon>Actinomycetota</taxon>
        <taxon>Actinomycetes</taxon>
        <taxon>Streptosporangiales</taxon>
        <taxon>Nocardiopsidaceae</taxon>
        <taxon>Nocardiopsis</taxon>
    </lineage>
</organism>
<evidence type="ECO:0000313" key="3">
    <source>
        <dbReference type="EMBL" id="NYH51585.1"/>
    </source>
</evidence>
<evidence type="ECO:0000259" key="2">
    <source>
        <dbReference type="Pfam" id="PF08940"/>
    </source>
</evidence>
<reference evidence="3 6" key="3">
    <citation type="submission" date="2020-07" db="EMBL/GenBank/DDBJ databases">
        <title>Sequencing the genomes of 1000 actinobacteria strains.</title>
        <authorList>
            <person name="Klenk H.-P."/>
        </authorList>
    </citation>
    <scope>NUCLEOTIDE SEQUENCE [LARGE SCALE GENOMIC DNA]</scope>
    <source>
        <strain evidence="3 6">DSM 45278</strain>
    </source>
</reference>
<name>A0A1V3C3V2_9ACTN</name>
<evidence type="ECO:0000256" key="1">
    <source>
        <dbReference type="SAM" id="MobiDB-lite"/>
    </source>
</evidence>
<dbReference type="InterPro" id="IPR015035">
    <property type="entry name" value="DUF1918"/>
</dbReference>
<dbReference type="EMBL" id="JACCHL010000001">
    <property type="protein sequence ID" value="NYH51585.1"/>
    <property type="molecule type" value="Genomic_DNA"/>
</dbReference>
<dbReference type="AlphaFoldDB" id="A0A1V3C3V2"/>
<feature type="domain" description="DUF1918" evidence="2">
    <location>
        <begin position="1"/>
        <end position="57"/>
    </location>
</feature>
<accession>A0A7Z0BJ11</accession>
<keyword evidence="5" id="KW-1185">Reference proteome</keyword>
<dbReference type="Proteomes" id="UP000189004">
    <property type="component" value="Unassembled WGS sequence"/>
</dbReference>
<dbReference type="STRING" id="501010.NOSIN_16460"/>
<evidence type="ECO:0000313" key="5">
    <source>
        <dbReference type="Proteomes" id="UP000189004"/>
    </source>
</evidence>
<proteinExistence type="predicted"/>
<sequence length="72" mass="7571">MQASVGDRVLVHGGDVGRSDRRGEVIEVRGPDGDPPYLVRFSDGQESLVCPGPDAVVEHLPPDEPGAARPAL</sequence>
<accession>A0A1V3C3V2</accession>
<reference evidence="5" key="2">
    <citation type="submission" date="2016-08" db="EMBL/GenBank/DDBJ databases">
        <authorList>
            <person name="Tokovenko B."/>
            <person name="Kalinowski J."/>
        </authorList>
    </citation>
    <scope>NUCLEOTIDE SEQUENCE [LARGE SCALE GENOMIC DNA]</scope>
    <source>
        <strain evidence="5">UTMC102</strain>
    </source>
</reference>
<dbReference type="OrthoDB" id="4828144at2"/>
<gene>
    <name evidence="3" type="ORF">HNR06_001174</name>
    <name evidence="4" type="ORF">NOSIN_16460</name>
</gene>
<evidence type="ECO:0000313" key="4">
    <source>
        <dbReference type="EMBL" id="OOC55206.1"/>
    </source>
</evidence>
<feature type="compositionally biased region" description="Basic and acidic residues" evidence="1">
    <location>
        <begin position="15"/>
        <end position="32"/>
    </location>
</feature>
<dbReference type="SUPFAM" id="SSF50118">
    <property type="entry name" value="Cell growth inhibitor/plasmid maintenance toxic component"/>
    <property type="match status" value="1"/>
</dbReference>
<dbReference type="Pfam" id="PF08940">
    <property type="entry name" value="DUF1918"/>
    <property type="match status" value="1"/>
</dbReference>
<dbReference type="EMBL" id="MCOK01000001">
    <property type="protein sequence ID" value="OOC55206.1"/>
    <property type="molecule type" value="Genomic_DNA"/>
</dbReference>
<reference evidence="4" key="1">
    <citation type="submission" date="2016-08" db="EMBL/GenBank/DDBJ databases">
        <authorList>
            <person name="Seilhamer J.J."/>
        </authorList>
    </citation>
    <scope>NUCLEOTIDE SEQUENCE [LARGE SCALE GENOMIC DNA]</scope>
    <source>
        <strain evidence="4">UTMC102</strain>
    </source>
</reference>
<dbReference type="Proteomes" id="UP000584931">
    <property type="component" value="Unassembled WGS sequence"/>
</dbReference>
<comment type="caution">
    <text evidence="4">The sequence shown here is derived from an EMBL/GenBank/DDBJ whole genome shotgun (WGS) entry which is preliminary data.</text>
</comment>
<feature type="region of interest" description="Disordered" evidence="1">
    <location>
        <begin position="1"/>
        <end position="37"/>
    </location>
</feature>
<dbReference type="Gene3D" id="2.30.30.440">
    <property type="entry name" value="Domain of unknown function DUF1918"/>
    <property type="match status" value="1"/>
</dbReference>
<dbReference type="RefSeq" id="WP_077691632.1">
    <property type="nucleotide sequence ID" value="NZ_JACCHL010000001.1"/>
</dbReference>
<protein>
    <submittedName>
        <fullName evidence="4">DUF1918 domain-containing protein</fullName>
    </submittedName>
</protein>
<evidence type="ECO:0000313" key="6">
    <source>
        <dbReference type="Proteomes" id="UP000584931"/>
    </source>
</evidence>